<keyword evidence="5 23" id="KW-0378">Hydrolase</keyword>
<comment type="catalytic activity">
    <reaction evidence="7">
        <text>8-oxo-dATP + H2O = 8-oxo-dAMP + diphosphate + H(+)</text>
        <dbReference type="Rhea" id="RHEA:65396"/>
        <dbReference type="ChEBI" id="CHEBI:15377"/>
        <dbReference type="ChEBI" id="CHEBI:15378"/>
        <dbReference type="ChEBI" id="CHEBI:33019"/>
        <dbReference type="ChEBI" id="CHEBI:71361"/>
        <dbReference type="ChEBI" id="CHEBI:172871"/>
    </reaction>
    <physiologicalReaction direction="left-to-right" evidence="7">
        <dbReference type="Rhea" id="RHEA:65397"/>
    </physiologicalReaction>
</comment>
<gene>
    <name evidence="23" type="ORF">UX03_C0039G0003</name>
</gene>
<evidence type="ECO:0000256" key="21">
    <source>
        <dbReference type="ARBA" id="ARBA00053094"/>
    </source>
</evidence>
<evidence type="ECO:0000256" key="18">
    <source>
        <dbReference type="ARBA" id="ARBA00048002"/>
    </source>
</evidence>
<evidence type="ECO:0000256" key="1">
    <source>
        <dbReference type="ARBA" id="ARBA00001946"/>
    </source>
</evidence>
<evidence type="ECO:0000256" key="10">
    <source>
        <dbReference type="ARBA" id="ARBA00024596"/>
    </source>
</evidence>
<dbReference type="PRINTS" id="PR01403">
    <property type="entry name" value="8OXTPHPHTASE"/>
</dbReference>
<evidence type="ECO:0000256" key="8">
    <source>
        <dbReference type="ARBA" id="ARBA00024459"/>
    </source>
</evidence>
<dbReference type="SUPFAM" id="SSF55811">
    <property type="entry name" value="Nudix"/>
    <property type="match status" value="1"/>
</dbReference>
<organism evidence="23 24">
    <name type="scientific">Candidatus Woesebacteria bacterium GW2011_GWE1_45_18</name>
    <dbReference type="NCBI Taxonomy" id="1618598"/>
    <lineage>
        <taxon>Bacteria</taxon>
        <taxon>Candidatus Woeseibacteriota</taxon>
    </lineage>
</organism>
<keyword evidence="4" id="KW-0479">Metal-binding</keyword>
<name>A0A0G1P8B1_9BACT</name>
<keyword evidence="6" id="KW-0460">Magnesium</keyword>
<dbReference type="Pfam" id="PF00293">
    <property type="entry name" value="NUDIX"/>
    <property type="match status" value="1"/>
</dbReference>
<dbReference type="PROSITE" id="PS51462">
    <property type="entry name" value="NUDIX"/>
    <property type="match status" value="1"/>
</dbReference>
<dbReference type="Proteomes" id="UP000034086">
    <property type="component" value="Unassembled WGS sequence"/>
</dbReference>
<comment type="catalytic activity">
    <reaction evidence="9">
        <text>8-oxo-dGTP + H2O = 8-oxo-dGMP + diphosphate + H(+)</text>
        <dbReference type="Rhea" id="RHEA:31575"/>
        <dbReference type="ChEBI" id="CHEBI:15377"/>
        <dbReference type="ChEBI" id="CHEBI:15378"/>
        <dbReference type="ChEBI" id="CHEBI:33019"/>
        <dbReference type="ChEBI" id="CHEBI:63224"/>
        <dbReference type="ChEBI" id="CHEBI:77896"/>
    </reaction>
    <physiologicalReaction direction="left-to-right" evidence="9">
        <dbReference type="Rhea" id="RHEA:31576"/>
    </physiologicalReaction>
</comment>
<evidence type="ECO:0000256" key="20">
    <source>
        <dbReference type="ARBA" id="ARBA00049032"/>
    </source>
</evidence>
<evidence type="ECO:0000313" key="24">
    <source>
        <dbReference type="Proteomes" id="UP000034086"/>
    </source>
</evidence>
<comment type="subunit">
    <text evidence="3">Monomer.</text>
</comment>
<dbReference type="InterPro" id="IPR003563">
    <property type="entry name" value="8ODP"/>
</dbReference>
<dbReference type="AlphaFoldDB" id="A0A0G1P8B1"/>
<evidence type="ECO:0000256" key="14">
    <source>
        <dbReference type="ARBA" id="ARBA00030634"/>
    </source>
</evidence>
<evidence type="ECO:0000313" key="23">
    <source>
        <dbReference type="EMBL" id="KKU01568.1"/>
    </source>
</evidence>
<evidence type="ECO:0000256" key="15">
    <source>
        <dbReference type="ARBA" id="ARBA00030682"/>
    </source>
</evidence>
<evidence type="ECO:0000256" key="9">
    <source>
        <dbReference type="ARBA" id="ARBA00024486"/>
    </source>
</evidence>
<comment type="catalytic activity">
    <reaction evidence="19">
        <text>O(6)-methyl-dGTP + H2O = O(6)-methyl-dGMP + diphosphate + H(+)</text>
        <dbReference type="Rhea" id="RHEA:67600"/>
        <dbReference type="ChEBI" id="CHEBI:15377"/>
        <dbReference type="ChEBI" id="CHEBI:15378"/>
        <dbReference type="ChEBI" id="CHEBI:33019"/>
        <dbReference type="ChEBI" id="CHEBI:169974"/>
        <dbReference type="ChEBI" id="CHEBI:169975"/>
    </reaction>
    <physiologicalReaction direction="left-to-right" evidence="19">
        <dbReference type="Rhea" id="RHEA:67601"/>
    </physiologicalReaction>
</comment>
<protein>
    <recommendedName>
        <fullName evidence="12">Oxidized purine nucleoside triphosphate hydrolase</fullName>
        <ecNumber evidence="11">3.6.1.56</ecNumber>
    </recommendedName>
    <alternativeName>
        <fullName evidence="16">2-hydroxy-dATP diphosphatase</fullName>
    </alternativeName>
    <alternativeName>
        <fullName evidence="15">7,8-dihydro-8-oxoguanine triphosphatase</fullName>
    </alternativeName>
    <alternativeName>
        <fullName evidence="14">8-oxo-dGTPase</fullName>
    </alternativeName>
    <alternativeName>
        <fullName evidence="17">Methylated purine nucleoside triphosphate hydrolase</fullName>
    </alternativeName>
    <alternativeName>
        <fullName evidence="13">Nucleoside diphosphate-linked moiety X motif 1</fullName>
    </alternativeName>
</protein>
<evidence type="ECO:0000256" key="5">
    <source>
        <dbReference type="ARBA" id="ARBA00022801"/>
    </source>
</evidence>
<evidence type="ECO:0000256" key="17">
    <source>
        <dbReference type="ARBA" id="ARBA00032071"/>
    </source>
</evidence>
<feature type="domain" description="Nudix hydrolase" evidence="22">
    <location>
        <begin position="2"/>
        <end position="136"/>
    </location>
</feature>
<evidence type="ECO:0000256" key="19">
    <source>
        <dbReference type="ARBA" id="ARBA00048894"/>
    </source>
</evidence>
<dbReference type="PANTHER" id="PTHR43758">
    <property type="entry name" value="7,8-DIHYDRO-8-OXOGUANINE TRIPHOSPHATASE"/>
    <property type="match status" value="1"/>
</dbReference>
<proteinExistence type="inferred from homology"/>
<dbReference type="GO" id="GO:0008413">
    <property type="term" value="F:8-oxo-7,8-dihydroguanosine triphosphate pyrophosphatase activity"/>
    <property type="evidence" value="ECO:0007669"/>
    <property type="project" value="InterPro"/>
</dbReference>
<evidence type="ECO:0000256" key="11">
    <source>
        <dbReference type="ARBA" id="ARBA00026103"/>
    </source>
</evidence>
<evidence type="ECO:0000256" key="16">
    <source>
        <dbReference type="ARBA" id="ARBA00031927"/>
    </source>
</evidence>
<comment type="catalytic activity">
    <reaction evidence="10">
        <text>2-oxo-ATP + H2O = 2-oxo-AMP + diphosphate + H(+)</text>
        <dbReference type="Rhea" id="RHEA:67392"/>
        <dbReference type="ChEBI" id="CHEBI:15377"/>
        <dbReference type="ChEBI" id="CHEBI:15378"/>
        <dbReference type="ChEBI" id="CHEBI:33019"/>
        <dbReference type="ChEBI" id="CHEBI:71395"/>
        <dbReference type="ChEBI" id="CHEBI:172878"/>
    </reaction>
    <physiologicalReaction direction="left-to-right" evidence="10">
        <dbReference type="Rhea" id="RHEA:67393"/>
    </physiologicalReaction>
</comment>
<dbReference type="PANTHER" id="PTHR43758:SF2">
    <property type="entry name" value="OXIDIZED PURINE NUCLEOSIDE TRIPHOSPHATE HYDROLASE"/>
    <property type="match status" value="1"/>
</dbReference>
<evidence type="ECO:0000256" key="7">
    <source>
        <dbReference type="ARBA" id="ARBA00024448"/>
    </source>
</evidence>
<evidence type="ECO:0000259" key="22">
    <source>
        <dbReference type="PROSITE" id="PS51462"/>
    </source>
</evidence>
<comment type="catalytic activity">
    <reaction evidence="18">
        <text>N(6)-methyl-ATP + H2O = N(6)-methyl-AMP + diphosphate + H(+)</text>
        <dbReference type="Rhea" id="RHEA:67608"/>
        <dbReference type="ChEBI" id="CHEBI:15377"/>
        <dbReference type="ChEBI" id="CHEBI:15378"/>
        <dbReference type="ChEBI" id="CHEBI:33019"/>
        <dbReference type="ChEBI" id="CHEBI:144842"/>
        <dbReference type="ChEBI" id="CHEBI:172873"/>
    </reaction>
    <physiologicalReaction direction="left-to-right" evidence="18">
        <dbReference type="Rhea" id="RHEA:67609"/>
    </physiologicalReaction>
</comment>
<evidence type="ECO:0000256" key="4">
    <source>
        <dbReference type="ARBA" id="ARBA00022723"/>
    </source>
</evidence>
<dbReference type="InterPro" id="IPR000086">
    <property type="entry name" value="NUDIX_hydrolase_dom"/>
</dbReference>
<accession>A0A0G1P8B1</accession>
<comment type="catalytic activity">
    <reaction evidence="8">
        <text>2-oxo-dATP + H2O = 2-oxo-dAMP + diphosphate + H(+)</text>
        <dbReference type="Rhea" id="RHEA:31583"/>
        <dbReference type="ChEBI" id="CHEBI:15377"/>
        <dbReference type="ChEBI" id="CHEBI:15378"/>
        <dbReference type="ChEBI" id="CHEBI:33019"/>
        <dbReference type="ChEBI" id="CHEBI:63212"/>
        <dbReference type="ChEBI" id="CHEBI:77897"/>
        <dbReference type="EC" id="3.6.1.56"/>
    </reaction>
    <physiologicalReaction direction="left-to-right" evidence="8">
        <dbReference type="Rhea" id="RHEA:31584"/>
    </physiologicalReaction>
</comment>
<dbReference type="InterPro" id="IPR015797">
    <property type="entry name" value="NUDIX_hydrolase-like_dom_sf"/>
</dbReference>
<comment type="catalytic activity">
    <reaction evidence="20">
        <text>N(6)-methyl-dATP + H2O = N(6)-methyl-dAMP + diphosphate + H(+)</text>
        <dbReference type="Rhea" id="RHEA:67604"/>
        <dbReference type="ChEBI" id="CHEBI:15377"/>
        <dbReference type="ChEBI" id="CHEBI:15378"/>
        <dbReference type="ChEBI" id="CHEBI:33019"/>
        <dbReference type="ChEBI" id="CHEBI:169976"/>
        <dbReference type="ChEBI" id="CHEBI:172872"/>
    </reaction>
    <physiologicalReaction direction="left-to-right" evidence="20">
        <dbReference type="Rhea" id="RHEA:67605"/>
    </physiologicalReaction>
</comment>
<dbReference type="CDD" id="cd03427">
    <property type="entry name" value="NUDIX_MTH1_Nudt1"/>
    <property type="match status" value="1"/>
</dbReference>
<dbReference type="EC" id="3.6.1.56" evidence="11"/>
<comment type="similarity">
    <text evidence="2">Belongs to the Nudix hydrolase family.</text>
</comment>
<dbReference type="GO" id="GO:0046872">
    <property type="term" value="F:metal ion binding"/>
    <property type="evidence" value="ECO:0007669"/>
    <property type="project" value="UniProtKB-KW"/>
</dbReference>
<comment type="caution">
    <text evidence="23">The sequence shown here is derived from an EMBL/GenBank/DDBJ whole genome shotgun (WGS) entry which is preliminary data.</text>
</comment>
<dbReference type="GO" id="GO:0008828">
    <property type="term" value="F:dATP diphosphatase activity"/>
    <property type="evidence" value="ECO:0007669"/>
    <property type="project" value="UniProtKB-EC"/>
</dbReference>
<dbReference type="GO" id="GO:0005737">
    <property type="term" value="C:cytoplasm"/>
    <property type="evidence" value="ECO:0007669"/>
    <property type="project" value="TreeGrafter"/>
</dbReference>
<dbReference type="EMBL" id="LCKQ01000039">
    <property type="protein sequence ID" value="KKU01568.1"/>
    <property type="molecule type" value="Genomic_DNA"/>
</dbReference>
<comment type="function">
    <text evidence="21">Oxidized purine nucleoside triphosphate hydrolase which is a prominent sanitizer of the oxidized nucleotide pool. Catalyzes the hydrolysis of 2-oxo-dATP (2-hydroxy-dATP) into 2-oxo-dAMP. Also has a significant hydrolase activity toward 2-oxo-ATP, 8-oxo-dGTP and 8-oxo-dATP. Through the hydrolysis of oxidized purine nucleoside triphosphates, prevents their incorporation into DNA and the subsequent transversions A:T to C:G and G:C to T:A. Also catalyzes the hydrolysis of methylated purine nucleoside triphosphate preventing their integration into DNA. Through this antimutagenic activity protects cells from oxidative stress.</text>
</comment>
<dbReference type="Gene3D" id="3.90.79.10">
    <property type="entry name" value="Nucleoside Triphosphate Pyrophosphohydrolase"/>
    <property type="match status" value="1"/>
</dbReference>
<evidence type="ECO:0000256" key="6">
    <source>
        <dbReference type="ARBA" id="ARBA00022842"/>
    </source>
</evidence>
<evidence type="ECO:0000256" key="13">
    <source>
        <dbReference type="ARBA" id="ARBA00029673"/>
    </source>
</evidence>
<sequence length="168" mass="19082">MSVQQATLCFLIRGRGSSGEVCLALKKRGFGEGLWNGVGGKVHEGETIKQAASREAFEEIAVNLKKLKKVAILHFYFPDDPKKKDWNQDVHVFLTETWSGEPKETEEMMPRWFKSVKLPFAKMWASDPFWLPKVLAGKKIVGWFSFDDDNKVLDYQIKNVGKGTKISS</sequence>
<comment type="cofactor">
    <cofactor evidence="1">
        <name>Mg(2+)</name>
        <dbReference type="ChEBI" id="CHEBI:18420"/>
    </cofactor>
</comment>
<evidence type="ECO:0000256" key="3">
    <source>
        <dbReference type="ARBA" id="ARBA00011245"/>
    </source>
</evidence>
<reference evidence="23 24" key="1">
    <citation type="journal article" date="2015" name="Nature">
        <title>rRNA introns, odd ribosomes, and small enigmatic genomes across a large radiation of phyla.</title>
        <authorList>
            <person name="Brown C.T."/>
            <person name="Hug L.A."/>
            <person name="Thomas B.C."/>
            <person name="Sharon I."/>
            <person name="Castelle C.J."/>
            <person name="Singh A."/>
            <person name="Wilkins M.J."/>
            <person name="Williams K.H."/>
            <person name="Banfield J.F."/>
        </authorList>
    </citation>
    <scope>NUCLEOTIDE SEQUENCE [LARGE SCALE GENOMIC DNA]</scope>
</reference>
<dbReference type="GO" id="GO:0042262">
    <property type="term" value="P:DNA protection"/>
    <property type="evidence" value="ECO:0007669"/>
    <property type="project" value="InterPro"/>
</dbReference>
<evidence type="ECO:0000256" key="2">
    <source>
        <dbReference type="ARBA" id="ARBA00005582"/>
    </source>
</evidence>
<evidence type="ECO:0000256" key="12">
    <source>
        <dbReference type="ARBA" id="ARBA00026218"/>
    </source>
</evidence>